<dbReference type="Proteomes" id="UP001428774">
    <property type="component" value="Unassembled WGS sequence"/>
</dbReference>
<evidence type="ECO:0000313" key="2">
    <source>
        <dbReference type="Proteomes" id="UP001428774"/>
    </source>
</evidence>
<name>A0AAW9SEH6_9RHOB</name>
<accession>A0AAW9SEH6</accession>
<comment type="caution">
    <text evidence="1">The sequence shown here is derived from an EMBL/GenBank/DDBJ whole genome shotgun (WGS) entry which is preliminary data.</text>
</comment>
<dbReference type="RefSeq" id="WP_347168632.1">
    <property type="nucleotide sequence ID" value="NZ_JBDNCH010000004.1"/>
</dbReference>
<keyword evidence="2" id="KW-1185">Reference proteome</keyword>
<proteinExistence type="predicted"/>
<organism evidence="1 2">
    <name type="scientific">Ponticoccus litoralis</name>
    <dbReference type="NCBI Taxonomy" id="422297"/>
    <lineage>
        <taxon>Bacteria</taxon>
        <taxon>Pseudomonadati</taxon>
        <taxon>Pseudomonadota</taxon>
        <taxon>Alphaproteobacteria</taxon>
        <taxon>Rhodobacterales</taxon>
        <taxon>Roseobacteraceae</taxon>
        <taxon>Ponticoccus</taxon>
    </lineage>
</organism>
<evidence type="ECO:0000313" key="1">
    <source>
        <dbReference type="EMBL" id="MEN9063266.1"/>
    </source>
</evidence>
<gene>
    <name evidence="1" type="ORF">ABFB10_22030</name>
</gene>
<dbReference type="AlphaFoldDB" id="A0AAW9SEH6"/>
<reference evidence="1 2" key="1">
    <citation type="submission" date="2024-05" db="EMBL/GenBank/DDBJ databases">
        <title>Genome sequence of Ponticoccus litoralis KCCM 90028.</title>
        <authorList>
            <person name="Kim J.M."/>
            <person name="Lee J.K."/>
            <person name="Choi B.J."/>
            <person name="Bayburt H."/>
            <person name="Baek J.H."/>
            <person name="Jeon C.O."/>
        </authorList>
    </citation>
    <scope>NUCLEOTIDE SEQUENCE [LARGE SCALE GENOMIC DNA]</scope>
    <source>
        <strain evidence="1 2">KCCM 90028</strain>
    </source>
</reference>
<protein>
    <submittedName>
        <fullName evidence="1">Uncharacterized protein</fullName>
    </submittedName>
</protein>
<sequence length="42" mass="5029">MPVLEERFPRLHYVRFKSEDERARFNHSIAADLGVEPIDYSH</sequence>
<dbReference type="EMBL" id="JBDNCH010000004">
    <property type="protein sequence ID" value="MEN9063266.1"/>
    <property type="molecule type" value="Genomic_DNA"/>
</dbReference>